<keyword evidence="1" id="KW-1133">Transmembrane helix</keyword>
<sequence length="114" mass="12893">MQSNNEIIREVNQYAMQNGIVLGLFGIASLAVFKWSFYHPFFSTLFMVMLIGSPVLGVFLTFKYRQASVGTDAPFGFARGFLHALFTGFYASIWVALFTFVYLNYFDHGTLFAA</sequence>
<feature type="transmembrane region" description="Helical" evidence="1">
    <location>
        <begin position="20"/>
        <end position="38"/>
    </location>
</feature>
<reference evidence="2" key="1">
    <citation type="journal article" date="2012" name="PLoS ONE">
        <title>Gene sets for utilization of primary and secondary nutrition supplies in the distal gut of endangered iberian lynx.</title>
        <authorList>
            <person name="Alcaide M."/>
            <person name="Messina E."/>
            <person name="Richter M."/>
            <person name="Bargiela R."/>
            <person name="Peplies J."/>
            <person name="Huws S.A."/>
            <person name="Newbold C.J."/>
            <person name="Golyshin P.N."/>
            <person name="Simon M.A."/>
            <person name="Lopez G."/>
            <person name="Yakimov M.M."/>
            <person name="Ferrer M."/>
        </authorList>
    </citation>
    <scope>NUCLEOTIDE SEQUENCE</scope>
</reference>
<dbReference type="Pfam" id="PF13858">
    <property type="entry name" value="DUF4199"/>
    <property type="match status" value="1"/>
</dbReference>
<dbReference type="InterPro" id="IPR025250">
    <property type="entry name" value="DUF4199"/>
</dbReference>
<keyword evidence="1" id="KW-0812">Transmembrane</keyword>
<name>J9CTA9_9ZZZZ</name>
<evidence type="ECO:0000313" key="2">
    <source>
        <dbReference type="EMBL" id="EJX03451.1"/>
    </source>
</evidence>
<feature type="transmembrane region" description="Helical" evidence="1">
    <location>
        <begin position="82"/>
        <end position="103"/>
    </location>
</feature>
<dbReference type="AlphaFoldDB" id="J9CTA9"/>
<comment type="caution">
    <text evidence="2">The sequence shown here is derived from an EMBL/GenBank/DDBJ whole genome shotgun (WGS) entry which is preliminary data.</text>
</comment>
<feature type="non-terminal residue" evidence="2">
    <location>
        <position position="114"/>
    </location>
</feature>
<gene>
    <name evidence="2" type="ORF">EVA_08441</name>
</gene>
<organism evidence="2">
    <name type="scientific">gut metagenome</name>
    <dbReference type="NCBI Taxonomy" id="749906"/>
    <lineage>
        <taxon>unclassified sequences</taxon>
        <taxon>metagenomes</taxon>
        <taxon>organismal metagenomes</taxon>
    </lineage>
</organism>
<dbReference type="EMBL" id="AMCI01002154">
    <property type="protein sequence ID" value="EJX03451.1"/>
    <property type="molecule type" value="Genomic_DNA"/>
</dbReference>
<keyword evidence="1" id="KW-0472">Membrane</keyword>
<evidence type="ECO:0000256" key="1">
    <source>
        <dbReference type="SAM" id="Phobius"/>
    </source>
</evidence>
<feature type="transmembrane region" description="Helical" evidence="1">
    <location>
        <begin position="44"/>
        <end position="62"/>
    </location>
</feature>
<proteinExistence type="predicted"/>
<protein>
    <submittedName>
        <fullName evidence="2">Uncharacterized protein</fullName>
    </submittedName>
</protein>
<accession>J9CTA9</accession>